<dbReference type="GO" id="GO:0000422">
    <property type="term" value="P:autophagy of mitochondrion"/>
    <property type="evidence" value="ECO:0007669"/>
    <property type="project" value="TreeGrafter"/>
</dbReference>
<dbReference type="GO" id="GO:0032446">
    <property type="term" value="P:protein modification by small protein conjugation"/>
    <property type="evidence" value="ECO:0007669"/>
    <property type="project" value="TreeGrafter"/>
</dbReference>
<keyword evidence="4" id="KW-0833">Ubl conjugation pathway</keyword>
<evidence type="ECO:0000256" key="1">
    <source>
        <dbReference type="ARBA" id="ARBA00005696"/>
    </source>
</evidence>
<name>A0A6A6TSP7_9PEZI</name>
<evidence type="ECO:0000256" key="4">
    <source>
        <dbReference type="ARBA" id="ARBA00022786"/>
    </source>
</evidence>
<evidence type="ECO:0000313" key="9">
    <source>
        <dbReference type="Proteomes" id="UP000799302"/>
    </source>
</evidence>
<comment type="similarity">
    <text evidence="1">Belongs to the ATG10 family.</text>
</comment>
<sequence>MEALPDFPHITEEQFLDIITRLHALCTKLTAEELQGWESSLVQFPNLSPFLRIRNFLPSASPFQWHNLATVPQAREDLEAEDGGIEELIEIDEEAIDRSQSAGGEGLIRATYDITYSPTYNVPVLHLSVQDASGSVIMDLDHIQKLFKGLRSEMMQHVGIVGGLSPTYHPELGTPIFFIHPCLTADAMSSLGMGENRSDYLIAWLGVVGGVVGLYVPPAVALEATKCHS</sequence>
<dbReference type="Proteomes" id="UP000799302">
    <property type="component" value="Unassembled WGS sequence"/>
</dbReference>
<protein>
    <recommendedName>
        <fullName evidence="2">Ubiquitin-like-conjugating enzyme ATG10</fullName>
    </recommendedName>
    <alternativeName>
        <fullName evidence="7">Autophagy-related protein 10</fullName>
    </alternativeName>
</protein>
<reference evidence="8" key="1">
    <citation type="journal article" date="2020" name="Stud. Mycol.">
        <title>101 Dothideomycetes genomes: a test case for predicting lifestyles and emergence of pathogens.</title>
        <authorList>
            <person name="Haridas S."/>
            <person name="Albert R."/>
            <person name="Binder M."/>
            <person name="Bloem J."/>
            <person name="Labutti K."/>
            <person name="Salamov A."/>
            <person name="Andreopoulos B."/>
            <person name="Baker S."/>
            <person name="Barry K."/>
            <person name="Bills G."/>
            <person name="Bluhm B."/>
            <person name="Cannon C."/>
            <person name="Castanera R."/>
            <person name="Culley D."/>
            <person name="Daum C."/>
            <person name="Ezra D."/>
            <person name="Gonzalez J."/>
            <person name="Henrissat B."/>
            <person name="Kuo A."/>
            <person name="Liang C."/>
            <person name="Lipzen A."/>
            <person name="Lutzoni F."/>
            <person name="Magnuson J."/>
            <person name="Mondo S."/>
            <person name="Nolan M."/>
            <person name="Ohm R."/>
            <person name="Pangilinan J."/>
            <person name="Park H.-J."/>
            <person name="Ramirez L."/>
            <person name="Alfaro M."/>
            <person name="Sun H."/>
            <person name="Tritt A."/>
            <person name="Yoshinaga Y."/>
            <person name="Zwiers L.-H."/>
            <person name="Turgeon B."/>
            <person name="Goodwin S."/>
            <person name="Spatafora J."/>
            <person name="Crous P."/>
            <person name="Grigoriev I."/>
        </authorList>
    </citation>
    <scope>NUCLEOTIDE SEQUENCE</scope>
    <source>
        <strain evidence="8">CBS 115976</strain>
    </source>
</reference>
<dbReference type="GO" id="GO:0061651">
    <property type="term" value="F:Atg12 conjugating enzyme activity"/>
    <property type="evidence" value="ECO:0007669"/>
    <property type="project" value="TreeGrafter"/>
</dbReference>
<dbReference type="Gene3D" id="3.30.1460.50">
    <property type="match status" value="1"/>
</dbReference>
<dbReference type="GO" id="GO:0005829">
    <property type="term" value="C:cytosol"/>
    <property type="evidence" value="ECO:0007669"/>
    <property type="project" value="TreeGrafter"/>
</dbReference>
<evidence type="ECO:0000256" key="2">
    <source>
        <dbReference type="ARBA" id="ARBA00021099"/>
    </source>
</evidence>
<dbReference type="AlphaFoldDB" id="A0A6A6TSP7"/>
<keyword evidence="9" id="KW-1185">Reference proteome</keyword>
<dbReference type="Pfam" id="PF03987">
    <property type="entry name" value="Autophagy_act_C"/>
    <property type="match status" value="1"/>
</dbReference>
<dbReference type="InterPro" id="IPR007135">
    <property type="entry name" value="Atg3/Atg10"/>
</dbReference>
<organism evidence="8 9">
    <name type="scientific">Microthyrium microscopicum</name>
    <dbReference type="NCBI Taxonomy" id="703497"/>
    <lineage>
        <taxon>Eukaryota</taxon>
        <taxon>Fungi</taxon>
        <taxon>Dikarya</taxon>
        <taxon>Ascomycota</taxon>
        <taxon>Pezizomycotina</taxon>
        <taxon>Dothideomycetes</taxon>
        <taxon>Dothideomycetes incertae sedis</taxon>
        <taxon>Microthyriales</taxon>
        <taxon>Microthyriaceae</taxon>
        <taxon>Microthyrium</taxon>
    </lineage>
</organism>
<keyword evidence="5" id="KW-0653">Protein transport</keyword>
<evidence type="ECO:0000313" key="8">
    <source>
        <dbReference type="EMBL" id="KAF2663099.1"/>
    </source>
</evidence>
<keyword evidence="6" id="KW-0072">Autophagy</keyword>
<proteinExistence type="inferred from homology"/>
<dbReference type="GO" id="GO:0015031">
    <property type="term" value="P:protein transport"/>
    <property type="evidence" value="ECO:0007669"/>
    <property type="project" value="UniProtKB-KW"/>
</dbReference>
<dbReference type="EMBL" id="MU004248">
    <property type="protein sequence ID" value="KAF2663099.1"/>
    <property type="molecule type" value="Genomic_DNA"/>
</dbReference>
<keyword evidence="5" id="KW-0813">Transport</keyword>
<evidence type="ECO:0000256" key="7">
    <source>
        <dbReference type="ARBA" id="ARBA00029833"/>
    </source>
</evidence>
<dbReference type="GO" id="GO:0000045">
    <property type="term" value="P:autophagosome assembly"/>
    <property type="evidence" value="ECO:0007669"/>
    <property type="project" value="TreeGrafter"/>
</dbReference>
<dbReference type="OrthoDB" id="4089664at2759"/>
<evidence type="ECO:0000256" key="6">
    <source>
        <dbReference type="ARBA" id="ARBA00023006"/>
    </source>
</evidence>
<accession>A0A6A6TSP7</accession>
<keyword evidence="3" id="KW-0808">Transferase</keyword>
<evidence type="ECO:0000256" key="3">
    <source>
        <dbReference type="ARBA" id="ARBA00022679"/>
    </source>
</evidence>
<gene>
    <name evidence="8" type="ORF">BT63DRAFT_430659</name>
</gene>
<dbReference type="PANTHER" id="PTHR14957">
    <property type="entry name" value="UBIQUITIN-LIKE-CONJUGATING ENZYME ATG10"/>
    <property type="match status" value="1"/>
</dbReference>
<dbReference type="PANTHER" id="PTHR14957:SF1">
    <property type="entry name" value="UBIQUITIN-LIKE-CONJUGATING ENZYME ATG10"/>
    <property type="match status" value="1"/>
</dbReference>
<evidence type="ECO:0000256" key="5">
    <source>
        <dbReference type="ARBA" id="ARBA00022927"/>
    </source>
</evidence>